<dbReference type="PANTHER" id="PTHR30419">
    <property type="entry name" value="HTH-TYPE TRANSCRIPTIONAL REGULATOR YBHD"/>
    <property type="match status" value="1"/>
</dbReference>
<dbReference type="PRINTS" id="PR00039">
    <property type="entry name" value="HTHLYSR"/>
</dbReference>
<dbReference type="Pfam" id="PF03466">
    <property type="entry name" value="LysR_substrate"/>
    <property type="match status" value="1"/>
</dbReference>
<dbReference type="CDD" id="cd05466">
    <property type="entry name" value="PBP2_LTTR_substrate"/>
    <property type="match status" value="1"/>
</dbReference>
<evidence type="ECO:0000256" key="2">
    <source>
        <dbReference type="ARBA" id="ARBA00023015"/>
    </source>
</evidence>
<dbReference type="Gene3D" id="1.10.10.10">
    <property type="entry name" value="Winged helix-like DNA-binding domain superfamily/Winged helix DNA-binding domain"/>
    <property type="match status" value="1"/>
</dbReference>
<reference evidence="8 9" key="1">
    <citation type="journal article" date="2017" name="Genome Med.">
        <title>A novel Ruminococcus gnavus clade enriched in inflammatory bowel disease patients.</title>
        <authorList>
            <person name="Hall A.B."/>
            <person name="Yassour M."/>
            <person name="Sauk J."/>
            <person name="Garner A."/>
            <person name="Jiang X."/>
            <person name="Arthur T."/>
            <person name="Lagoudas G.K."/>
            <person name="Vatanen T."/>
            <person name="Fornelos N."/>
            <person name="Wilson R."/>
            <person name="Bertha M."/>
            <person name="Cohen M."/>
            <person name="Garber J."/>
            <person name="Khalili H."/>
            <person name="Gevers D."/>
            <person name="Ananthakrishnan A.N."/>
            <person name="Kugathasan S."/>
            <person name="Lander E.S."/>
            <person name="Blainey P."/>
            <person name="Vlamakis H."/>
            <person name="Xavier R.J."/>
            <person name="Huttenhower C."/>
        </authorList>
    </citation>
    <scope>NUCLEOTIDE SEQUENCE [LARGE SCALE GENOMIC DNA]</scope>
    <source>
        <strain evidence="6 8">RJX1124</strain>
        <strain evidence="7 9">RJX1125</strain>
    </source>
</reference>
<organism evidence="7 9">
    <name type="scientific">Mediterraneibacter gnavus</name>
    <name type="common">Ruminococcus gnavus</name>
    <dbReference type="NCBI Taxonomy" id="33038"/>
    <lineage>
        <taxon>Bacteria</taxon>
        <taxon>Bacillati</taxon>
        <taxon>Bacillota</taxon>
        <taxon>Clostridia</taxon>
        <taxon>Lachnospirales</taxon>
        <taxon>Lachnospiraceae</taxon>
        <taxon>Mediterraneibacter</taxon>
    </lineage>
</organism>
<gene>
    <name evidence="7" type="ORF">CDL23_02490</name>
    <name evidence="6" type="ORF">CDL26_04325</name>
</gene>
<dbReference type="GO" id="GO:0005829">
    <property type="term" value="C:cytosol"/>
    <property type="evidence" value="ECO:0007669"/>
    <property type="project" value="TreeGrafter"/>
</dbReference>
<dbReference type="InterPro" id="IPR000847">
    <property type="entry name" value="LysR_HTH_N"/>
</dbReference>
<dbReference type="EMBL" id="NIHT01000003">
    <property type="protein sequence ID" value="PLT77053.1"/>
    <property type="molecule type" value="Genomic_DNA"/>
</dbReference>
<accession>A0A2N5PPH8</accession>
<dbReference type="InterPro" id="IPR005119">
    <property type="entry name" value="LysR_subst-bd"/>
</dbReference>
<dbReference type="PROSITE" id="PS50931">
    <property type="entry name" value="HTH_LYSR"/>
    <property type="match status" value="1"/>
</dbReference>
<dbReference type="Gene3D" id="3.40.190.290">
    <property type="match status" value="1"/>
</dbReference>
<evidence type="ECO:0000313" key="6">
    <source>
        <dbReference type="EMBL" id="PLT73910.1"/>
    </source>
</evidence>
<dbReference type="InterPro" id="IPR036388">
    <property type="entry name" value="WH-like_DNA-bd_sf"/>
</dbReference>
<evidence type="ECO:0000313" key="8">
    <source>
        <dbReference type="Proteomes" id="UP000234891"/>
    </source>
</evidence>
<evidence type="ECO:0000313" key="9">
    <source>
        <dbReference type="Proteomes" id="UP000235093"/>
    </source>
</evidence>
<keyword evidence="2" id="KW-0805">Transcription regulation</keyword>
<dbReference type="SUPFAM" id="SSF46785">
    <property type="entry name" value="Winged helix' DNA-binding domain"/>
    <property type="match status" value="1"/>
</dbReference>
<dbReference type="Pfam" id="PF00126">
    <property type="entry name" value="HTH_1"/>
    <property type="match status" value="1"/>
</dbReference>
<dbReference type="GO" id="GO:0003677">
    <property type="term" value="F:DNA binding"/>
    <property type="evidence" value="ECO:0007669"/>
    <property type="project" value="UniProtKB-KW"/>
</dbReference>
<dbReference type="InterPro" id="IPR050950">
    <property type="entry name" value="HTH-type_LysR_regulators"/>
</dbReference>
<evidence type="ECO:0000256" key="3">
    <source>
        <dbReference type="ARBA" id="ARBA00023125"/>
    </source>
</evidence>
<comment type="similarity">
    <text evidence="1">Belongs to the LysR transcriptional regulatory family.</text>
</comment>
<dbReference type="FunFam" id="1.10.10.10:FF:000001">
    <property type="entry name" value="LysR family transcriptional regulator"/>
    <property type="match status" value="1"/>
</dbReference>
<dbReference type="PANTHER" id="PTHR30419:SF8">
    <property type="entry name" value="NITROGEN ASSIMILATION TRANSCRIPTIONAL ACTIVATOR-RELATED"/>
    <property type="match status" value="1"/>
</dbReference>
<dbReference type="InterPro" id="IPR036390">
    <property type="entry name" value="WH_DNA-bd_sf"/>
</dbReference>
<dbReference type="SUPFAM" id="SSF53850">
    <property type="entry name" value="Periplasmic binding protein-like II"/>
    <property type="match status" value="1"/>
</dbReference>
<keyword evidence="3" id="KW-0238">DNA-binding</keyword>
<dbReference type="AlphaFoldDB" id="A0A2N5PPH8"/>
<dbReference type="GO" id="GO:0003700">
    <property type="term" value="F:DNA-binding transcription factor activity"/>
    <property type="evidence" value="ECO:0007669"/>
    <property type="project" value="InterPro"/>
</dbReference>
<feature type="domain" description="HTH lysR-type" evidence="5">
    <location>
        <begin position="2"/>
        <end position="59"/>
    </location>
</feature>
<name>A0A2N5PPH8_MEDGN</name>
<evidence type="ECO:0000259" key="5">
    <source>
        <dbReference type="PROSITE" id="PS50931"/>
    </source>
</evidence>
<dbReference type="Proteomes" id="UP000235093">
    <property type="component" value="Unassembled WGS sequence"/>
</dbReference>
<evidence type="ECO:0000256" key="1">
    <source>
        <dbReference type="ARBA" id="ARBA00009437"/>
    </source>
</evidence>
<protein>
    <submittedName>
        <fullName evidence="7">Transcriptional regulator</fullName>
    </submittedName>
</protein>
<comment type="caution">
    <text evidence="7">The sequence shown here is derived from an EMBL/GenBank/DDBJ whole genome shotgun (WGS) entry which is preliminary data.</text>
</comment>
<evidence type="ECO:0000256" key="4">
    <source>
        <dbReference type="ARBA" id="ARBA00023163"/>
    </source>
</evidence>
<dbReference type="Proteomes" id="UP000234891">
    <property type="component" value="Unassembled WGS sequence"/>
</dbReference>
<proteinExistence type="inferred from homology"/>
<dbReference type="EMBL" id="NIHS01000005">
    <property type="protein sequence ID" value="PLT73910.1"/>
    <property type="molecule type" value="Genomic_DNA"/>
</dbReference>
<keyword evidence="4" id="KW-0804">Transcription</keyword>
<dbReference type="RefSeq" id="WP_101870284.1">
    <property type="nucleotide sequence ID" value="NZ_NIHS01000005.1"/>
</dbReference>
<sequence length="295" mass="32991">MIETRLLQYFLAVAKEQNITKAAKVLHITQPTLSRQMAMLEKEIGAALFIKGSRPLSLTNEGYLLRRRAEEVLDLLAKTEAEVSCGKEELEGTVTIGCGEIAAVQYLAKIIEKFHEIHPLVVFDLYTANADQIRQRMDEGLSDIGLLLEPADIEQYEYIRMPVMEKWAAIVPSGIPLAKRNSVTAEELAKVPVIMPSRKKVHAEVANWFGKHYEHLNVAAVSNLSTNSALLVEAGLGYALTIEGALPFLKESRIRMIPLSPELTATSVLAWKRQLPFSSATEHFMEFFRKETGEQ</sequence>
<evidence type="ECO:0000313" key="7">
    <source>
        <dbReference type="EMBL" id="PLT77053.1"/>
    </source>
</evidence>